<dbReference type="AlphaFoldDB" id="A0A399CZY7"/>
<dbReference type="Proteomes" id="UP000266441">
    <property type="component" value="Unassembled WGS sequence"/>
</dbReference>
<keyword evidence="1" id="KW-0472">Membrane</keyword>
<protein>
    <submittedName>
        <fullName evidence="2">Uncharacterized protein</fullName>
    </submittedName>
</protein>
<comment type="caution">
    <text evidence="2">The sequence shown here is derived from an EMBL/GenBank/DDBJ whole genome shotgun (WGS) entry which is preliminary data.</text>
</comment>
<proteinExistence type="predicted"/>
<feature type="transmembrane region" description="Helical" evidence="1">
    <location>
        <begin position="16"/>
        <end position="35"/>
    </location>
</feature>
<feature type="transmembrane region" description="Helical" evidence="1">
    <location>
        <begin position="192"/>
        <end position="214"/>
    </location>
</feature>
<feature type="transmembrane region" description="Helical" evidence="1">
    <location>
        <begin position="73"/>
        <end position="95"/>
    </location>
</feature>
<keyword evidence="1" id="KW-0812">Transmembrane</keyword>
<dbReference type="RefSeq" id="WP_119350086.1">
    <property type="nucleotide sequence ID" value="NZ_QWET01000007.1"/>
</dbReference>
<name>A0A399CZY7_9BACT</name>
<evidence type="ECO:0000313" key="3">
    <source>
        <dbReference type="Proteomes" id="UP000266441"/>
    </source>
</evidence>
<gene>
    <name evidence="2" type="ORF">D1164_11300</name>
</gene>
<sequence length="224" mass="25220">MYQTKTTTTKSKARRITTIILGFALAMGGIHHGFFEILQGNTPTNGMFIESIGPDHRIWLHGNDPAVTLIPNFLYTGMASVVTGILIIFWTIFFIDKKHGPSIFLLLFILLTLTGGGIGHIPFFILAWAYATNTRSDLNWWKKNLPEKWKRNLAKVWLPVTILSALFFITGLEISVFGFVPGTSDPEIILTVCWSFLFGSLLLINVSYISGYAYDLLHNKQHIQ</sequence>
<dbReference type="EMBL" id="QWET01000007">
    <property type="protein sequence ID" value="RIH65164.1"/>
    <property type="molecule type" value="Genomic_DNA"/>
</dbReference>
<organism evidence="2 3">
    <name type="scientific">Mariniphaga sediminis</name>
    <dbReference type="NCBI Taxonomy" id="1628158"/>
    <lineage>
        <taxon>Bacteria</taxon>
        <taxon>Pseudomonadati</taxon>
        <taxon>Bacteroidota</taxon>
        <taxon>Bacteroidia</taxon>
        <taxon>Marinilabiliales</taxon>
        <taxon>Prolixibacteraceae</taxon>
        <taxon>Mariniphaga</taxon>
    </lineage>
</organism>
<feature type="transmembrane region" description="Helical" evidence="1">
    <location>
        <begin position="102"/>
        <end position="131"/>
    </location>
</feature>
<evidence type="ECO:0000256" key="1">
    <source>
        <dbReference type="SAM" id="Phobius"/>
    </source>
</evidence>
<feature type="transmembrane region" description="Helical" evidence="1">
    <location>
        <begin position="156"/>
        <end position="180"/>
    </location>
</feature>
<reference evidence="2 3" key="1">
    <citation type="journal article" date="2015" name="Int. J. Syst. Evol. Microbiol.">
        <title>Mariniphaga sediminis sp. nov., isolated from coastal sediment.</title>
        <authorList>
            <person name="Wang F.Q."/>
            <person name="Shen Q.Y."/>
            <person name="Chen G.J."/>
            <person name="Du Z.J."/>
        </authorList>
    </citation>
    <scope>NUCLEOTIDE SEQUENCE [LARGE SCALE GENOMIC DNA]</scope>
    <source>
        <strain evidence="2 3">SY21</strain>
    </source>
</reference>
<accession>A0A399CZY7</accession>
<evidence type="ECO:0000313" key="2">
    <source>
        <dbReference type="EMBL" id="RIH65164.1"/>
    </source>
</evidence>
<keyword evidence="3" id="KW-1185">Reference proteome</keyword>
<keyword evidence="1" id="KW-1133">Transmembrane helix</keyword>
<dbReference type="OrthoDB" id="4966926at2"/>